<proteinExistence type="predicted"/>
<dbReference type="AlphaFoldDB" id="A0A2W2BYS9"/>
<dbReference type="InterPro" id="IPR012808">
    <property type="entry name" value="CHP02453"/>
</dbReference>
<organism evidence="2 3">
    <name type="scientific">Micromonospora deserti</name>
    <dbReference type="NCBI Taxonomy" id="2070366"/>
    <lineage>
        <taxon>Bacteria</taxon>
        <taxon>Bacillati</taxon>
        <taxon>Actinomycetota</taxon>
        <taxon>Actinomycetes</taxon>
        <taxon>Micromonosporales</taxon>
        <taxon>Micromonosporaceae</taxon>
        <taxon>Micromonospora</taxon>
    </lineage>
</organism>
<dbReference type="EMBL" id="POUB01000211">
    <property type="protein sequence ID" value="PZF91252.1"/>
    <property type="molecule type" value="Genomic_DNA"/>
</dbReference>
<keyword evidence="3" id="KW-1185">Reference proteome</keyword>
<feature type="compositionally biased region" description="Basic residues" evidence="1">
    <location>
        <begin position="41"/>
        <end position="50"/>
    </location>
</feature>
<gene>
    <name evidence="2" type="ORF">C1I99_23640</name>
</gene>
<dbReference type="Proteomes" id="UP000248749">
    <property type="component" value="Unassembled WGS sequence"/>
</dbReference>
<comment type="caution">
    <text evidence="2">The sequence shown here is derived from an EMBL/GenBank/DDBJ whole genome shotgun (WGS) entry which is preliminary data.</text>
</comment>
<evidence type="ECO:0000256" key="1">
    <source>
        <dbReference type="SAM" id="MobiDB-lite"/>
    </source>
</evidence>
<evidence type="ECO:0008006" key="4">
    <source>
        <dbReference type="Google" id="ProtNLM"/>
    </source>
</evidence>
<dbReference type="RefSeq" id="WP_111136416.1">
    <property type="nucleotide sequence ID" value="NZ_POUB01000211.1"/>
</dbReference>
<reference evidence="2 3" key="1">
    <citation type="submission" date="2018-01" db="EMBL/GenBank/DDBJ databases">
        <title>Draft genome sequence of Salinispora sp. 13K206.</title>
        <authorList>
            <person name="Sahin N."/>
            <person name="Saygin H."/>
            <person name="Ay H."/>
        </authorList>
    </citation>
    <scope>NUCLEOTIDE SEQUENCE [LARGE SCALE GENOMIC DNA]</scope>
    <source>
        <strain evidence="2 3">13K206</strain>
    </source>
</reference>
<protein>
    <recommendedName>
        <fullName evidence="4">TIGR02453 family protein</fullName>
    </recommendedName>
</protein>
<name>A0A2W2BYS9_9ACTN</name>
<evidence type="ECO:0000313" key="3">
    <source>
        <dbReference type="Proteomes" id="UP000248749"/>
    </source>
</evidence>
<sequence>MGRHPQTRPQTLATPAHRSPRPRRRLRSTGRPGGRTDRQRHLPRVQRHRSGVPGRAGERQHQAVLRRAPPHYQQQLLEPSKAFVVALGAALRQRVSPQLRAEPRIGGSLFRIANDLRFAKDKPPYKPHLDFAFWQGDAGPRSDPSLILRITPTQIHLGAGMFALTGVALDRYRAALRDPGCADELDAAVTALIDKGAELSESTRVRPPAGFTTEDPAGRFAVRDGFHVTQRFPHPAAITTAGFVTWCTERLALYAPIHQWLSQHTATTT</sequence>
<feature type="compositionally biased region" description="Basic residues" evidence="1">
    <location>
        <begin position="18"/>
        <end position="28"/>
    </location>
</feature>
<accession>A0A2W2BYS9</accession>
<evidence type="ECO:0000313" key="2">
    <source>
        <dbReference type="EMBL" id="PZF91252.1"/>
    </source>
</evidence>
<feature type="region of interest" description="Disordered" evidence="1">
    <location>
        <begin position="1"/>
        <end position="62"/>
    </location>
</feature>
<dbReference type="Pfam" id="PF09365">
    <property type="entry name" value="DUF2461"/>
    <property type="match status" value="1"/>
</dbReference>